<keyword evidence="2" id="KW-1185">Reference proteome</keyword>
<comment type="caution">
    <text evidence="1">The sequence shown here is derived from an EMBL/GenBank/DDBJ whole genome shotgun (WGS) entry which is preliminary data.</text>
</comment>
<protein>
    <submittedName>
        <fullName evidence="1">Uncharacterized protein</fullName>
    </submittedName>
</protein>
<dbReference type="EMBL" id="CM037160">
    <property type="protein sequence ID" value="KAH7839713.1"/>
    <property type="molecule type" value="Genomic_DNA"/>
</dbReference>
<evidence type="ECO:0000313" key="2">
    <source>
        <dbReference type="Proteomes" id="UP000828048"/>
    </source>
</evidence>
<proteinExistence type="predicted"/>
<dbReference type="Proteomes" id="UP000828048">
    <property type="component" value="Chromosome 10"/>
</dbReference>
<accession>A0ACB7XG30</accession>
<name>A0ACB7XG30_9ERIC</name>
<sequence>MYSGVLRGIGSDDDETVVFVLSTLCDRILVPESLVPPSLRSVLFGSVTLEQLVNISGREDGCVAAELAHRVLVIACTDPSNGLMPDLNRHPSPLKGNLKRLLDLMKKLKATEVDYHGDLLLAIVKGRPLFGSAYMDEFPYNVEDNASPNWFAAVSLAANLVSSVGSGLTFDFKPEDPPSFTNPDVQSLIKCICPRPFTRVVVNKGLLHTNSFAKHGTLRLVLEELKLLDSFTTAVESNFCSSDQMRRKWASLKQDIQNEVRILLPDTQVLLSLLSSLNAHSKSLELSLKRAADTKISLEQGVHDVKRLKIDAHKDDLDILVSGVSYLPEITLPKNTGVAQGIHDVDDLNDGDDNAVIADIWGLRQCSESCMTVKDEETHFYSRLLDALKIYHRTMPGVLDGSFEFFKFLPSNPLALPTILQQSLLSLLLELIGWSPKCKIAVRIPPMMYKHLQPFINLLLYSPIRDIRIKRIFWHRLPCQIEGNFVGDQGIEVFQNLFSVIVSFLCDAVSTVGNNLLKYWDVLRGHICHLKGVEDVSPEFGPLFICVLEKCLRVLSSESGTFSIPEKSMIALYVCNTIKYLLQTQVETRLLYSLVDLLLSERVEVGDCCSLDDGNAQDLCEWRPLKNLFLFSRHIQNLEKKPSPIEREVLHADSSFANILGEVKRIVRSGSDSELVCIGKAFVLSLLSTPPTVILRHFPSVISALKNLSGFPFSVLLSIFFVEPDLLYEVSKLWPEMFRNGLERFMGMDCMVHGTILCATVRVDGLDILEGLNLQYLLQAKFSEVANGDFVSAVLLVLFGLHQIRLSHRIKPSAEFEQLSGTCSILIEKMLDHLQDSPIQSIFEVTEVILCHPVVMMSLQYPLGHREFTEAIFGESSENFLILARQGTHEMDHHVLNLLTSVCKHLVTCCNGQNSFTGVDYLNQRFLSSFKALVKRLNRIFRDRFDECIKTGDLRPLTPTLYALHSLIHFISHLELLELVLWIFSRIDLSDFTLRGSSDFSLLVGLSIAGCAFDMLSTYLQQPYTQGTSSNIFWEMEDKRFDVLLFERIYFQVIELAMRFELDAADRCLLKAVNVANIHKVTQTQWLPLTMDLSRVVHNTPIEVLSHFIHKTSMTRTNMLFRLTELSPIHLIVFGHFFSDVMNEYLLPKDDVTNETCCNMLSDDNFVMLLPTAFSYLISASMKYGEQFHKYGRSISSFYCGILFRSFSGWKSYATMDIFNIECIEFLLPSVEELLDLLSHSLLGKSVLMFRYYLTLNGDAVKLKKRLKLFNFVCPRSGVANEDLLDCDVSEIDAYSPNQSLNLVNRVVAKIYLCRMLLFLKGNQIRPTPKEGGNTKEIHSEVGSNKEDSARVQFMNLLLKTYIIVRKFPSYSDDTQKSSGNSYLLFRFLEVFISRNILELTREMRDCPFIEQLARLSFLHRFGDPSTMKMLRGVLTSLSNGNSHILLLQLLLAHSQFAPSILSSSQSSGGSQFGMMFRPMASILSEVDLEIYNLMLEIESANMSNSGSIAEMDYLWGSAAIRIRKEREQETVVEDQPGNSDDMNETNCPGVEKIQTYDPVFILRFSIHSLSMGFIEPVEFASLGLLAIAFVSISSPHDEMRKLGYEALGGFKTTLEKCQKRKDLMRLRLLLTYLQNGIEEPWQRIPSIIAKFVAEASVILLDPLHDHYSTISKFLMSSARVNLKSVPLFANFLWNSSVNFRTDRLWMLRLLYAGLDSDDDARIYIRNNILEILLVFYASPLSDVESEELTLQEGAIKGDQYLPKTESIAWETESQSSGSRSPGRYERHEK</sequence>
<evidence type="ECO:0000313" key="1">
    <source>
        <dbReference type="EMBL" id="KAH7839713.1"/>
    </source>
</evidence>
<gene>
    <name evidence="1" type="ORF">Vadar_007774</name>
</gene>
<organism evidence="1 2">
    <name type="scientific">Vaccinium darrowii</name>
    <dbReference type="NCBI Taxonomy" id="229202"/>
    <lineage>
        <taxon>Eukaryota</taxon>
        <taxon>Viridiplantae</taxon>
        <taxon>Streptophyta</taxon>
        <taxon>Embryophyta</taxon>
        <taxon>Tracheophyta</taxon>
        <taxon>Spermatophyta</taxon>
        <taxon>Magnoliopsida</taxon>
        <taxon>eudicotyledons</taxon>
        <taxon>Gunneridae</taxon>
        <taxon>Pentapetalae</taxon>
        <taxon>asterids</taxon>
        <taxon>Ericales</taxon>
        <taxon>Ericaceae</taxon>
        <taxon>Vaccinioideae</taxon>
        <taxon>Vaccinieae</taxon>
        <taxon>Vaccinium</taxon>
    </lineage>
</organism>
<reference evidence="1 2" key="1">
    <citation type="journal article" date="2021" name="Hortic Res">
        <title>High-quality reference genome and annotation aids understanding of berry development for evergreen blueberry (Vaccinium darrowii).</title>
        <authorList>
            <person name="Yu J."/>
            <person name="Hulse-Kemp A.M."/>
            <person name="Babiker E."/>
            <person name="Staton M."/>
        </authorList>
    </citation>
    <scope>NUCLEOTIDE SEQUENCE [LARGE SCALE GENOMIC DNA]</scope>
    <source>
        <strain evidence="2">cv. NJ 8807/NJ 8810</strain>
        <tissue evidence="1">Young leaf</tissue>
    </source>
</reference>